<keyword evidence="1" id="KW-1133">Transmembrane helix</keyword>
<feature type="transmembrane region" description="Helical" evidence="1">
    <location>
        <begin position="154"/>
        <end position="176"/>
    </location>
</feature>
<dbReference type="STRING" id="417292.SAMN05421806_101772"/>
<sequence>MDNNTKLSGCLSPAYTGRLRRGRAGAAYRLTMSDRHVTESAVARLPRPLSQVREHLRDTFWFAPTAGLVVTAALWVFTSEIDQEILRAMQADGDTEGVAAAVRFAEDVKPVVSAISSAMMTFIGVVFSISLVAVQMASGQFTPRVVRVFVRSRITKLTFSVFLSTFLLSLLVLIAYDGATDPQEVVSVPLLQAGLALLMVGLSLVLFIGYVNATLRLMRVGFVIDRITQEAFRVVAKLPPVRGVEWDAEPETGRIVHKGRAGVLRDVNIARLVRSARKHGVVLRLIPQIGDFVVPGTPVLAVHGGTAAVRKVPVYSLSVGIERTFHQDLGFGLRQLSDIALRALSSAVNDPTTAVQAVDRIVQFLAALADRPLESLRHCDRRGRVRLIQPVPGWEELVDLGFAEIRGCAAGHPQVTRRLLAGLDDLLLLAPPDRAACLLRHRALLAAAVQAAVPEAADREFALQPDQQGIG</sequence>
<evidence type="ECO:0000256" key="1">
    <source>
        <dbReference type="SAM" id="Phobius"/>
    </source>
</evidence>
<feature type="transmembrane region" description="Helical" evidence="1">
    <location>
        <begin position="111"/>
        <end position="134"/>
    </location>
</feature>
<feature type="transmembrane region" description="Helical" evidence="1">
    <location>
        <begin position="59"/>
        <end position="77"/>
    </location>
</feature>
<name>A0A1G8UCL5_9ACTN</name>
<organism evidence="2 3">
    <name type="scientific">Streptomyces indicus</name>
    <dbReference type="NCBI Taxonomy" id="417292"/>
    <lineage>
        <taxon>Bacteria</taxon>
        <taxon>Bacillati</taxon>
        <taxon>Actinomycetota</taxon>
        <taxon>Actinomycetes</taxon>
        <taxon>Kitasatosporales</taxon>
        <taxon>Streptomycetaceae</taxon>
        <taxon>Streptomyces</taxon>
    </lineage>
</organism>
<evidence type="ECO:0000313" key="3">
    <source>
        <dbReference type="Proteomes" id="UP000199155"/>
    </source>
</evidence>
<dbReference type="EMBL" id="FNFF01000001">
    <property type="protein sequence ID" value="SDJ51509.1"/>
    <property type="molecule type" value="Genomic_DNA"/>
</dbReference>
<dbReference type="Proteomes" id="UP000199155">
    <property type="component" value="Unassembled WGS sequence"/>
</dbReference>
<reference evidence="2 3" key="1">
    <citation type="submission" date="2016-10" db="EMBL/GenBank/DDBJ databases">
        <authorList>
            <person name="de Groot N.N."/>
        </authorList>
    </citation>
    <scope>NUCLEOTIDE SEQUENCE [LARGE SCALE GENOMIC DNA]</scope>
    <source>
        <strain evidence="2 3">CGMCC 4.5727</strain>
    </source>
</reference>
<keyword evidence="1" id="KW-0472">Membrane</keyword>
<feature type="transmembrane region" description="Helical" evidence="1">
    <location>
        <begin position="188"/>
        <end position="211"/>
    </location>
</feature>
<protein>
    <submittedName>
        <fullName evidence="2">Uncharacterized membrane protein</fullName>
    </submittedName>
</protein>
<keyword evidence="1" id="KW-0812">Transmembrane</keyword>
<evidence type="ECO:0000313" key="2">
    <source>
        <dbReference type="EMBL" id="SDJ51509.1"/>
    </source>
</evidence>
<dbReference type="AlphaFoldDB" id="A0A1G8UCL5"/>
<proteinExistence type="predicted"/>
<gene>
    <name evidence="2" type="ORF">SAMN05421806_101772</name>
</gene>
<accession>A0A1G8UCL5</accession>
<keyword evidence="3" id="KW-1185">Reference proteome</keyword>
<dbReference type="InterPro" id="IPR018723">
    <property type="entry name" value="DUF2254_membrane"/>
</dbReference>
<dbReference type="Pfam" id="PF10011">
    <property type="entry name" value="DUF2254"/>
    <property type="match status" value="1"/>
</dbReference>